<evidence type="ECO:0000313" key="3">
    <source>
        <dbReference type="Proteomes" id="UP001150238"/>
    </source>
</evidence>
<reference evidence="2" key="1">
    <citation type="submission" date="2022-08" db="EMBL/GenBank/DDBJ databases">
        <authorList>
            <consortium name="DOE Joint Genome Institute"/>
            <person name="Min B."/>
            <person name="Riley R."/>
            <person name="Sierra-Patev S."/>
            <person name="Naranjo-Ortiz M."/>
            <person name="Looney B."/>
            <person name="Konkel Z."/>
            <person name="Slot J.C."/>
            <person name="Sakamoto Y."/>
            <person name="Steenwyk J.L."/>
            <person name="Rokas A."/>
            <person name="Carro J."/>
            <person name="Camarero S."/>
            <person name="Ferreira P."/>
            <person name="Molpeceres G."/>
            <person name="Ruiz-Duenas F.J."/>
            <person name="Serrano A."/>
            <person name="Henrissat B."/>
            <person name="Drula E."/>
            <person name="Hughes K.W."/>
            <person name="Mata J.L."/>
            <person name="Ishikawa N.K."/>
            <person name="Vargas-Isla R."/>
            <person name="Ushijima S."/>
            <person name="Smith C.A."/>
            <person name="Ahrendt S."/>
            <person name="Andreopoulos W."/>
            <person name="He G."/>
            <person name="Labutti K."/>
            <person name="Lipzen A."/>
            <person name="Ng V."/>
            <person name="Sandor L."/>
            <person name="Barry K."/>
            <person name="Martinez A.T."/>
            <person name="Xiao Y."/>
            <person name="Gibbons J.G."/>
            <person name="Terashima K."/>
            <person name="Hibbett D.S."/>
            <person name="Grigoriev I.V."/>
        </authorList>
    </citation>
    <scope>NUCLEOTIDE SEQUENCE</scope>
    <source>
        <strain evidence="2">Sp2 HRB7682 ss15</strain>
    </source>
</reference>
<dbReference type="AlphaFoldDB" id="A0A9W9DMI5"/>
<protein>
    <submittedName>
        <fullName evidence="2">Uncharacterized protein</fullName>
    </submittedName>
</protein>
<dbReference type="EMBL" id="JANVFS010000021">
    <property type="protein sequence ID" value="KAJ4476080.1"/>
    <property type="molecule type" value="Genomic_DNA"/>
</dbReference>
<evidence type="ECO:0000256" key="1">
    <source>
        <dbReference type="SAM" id="MobiDB-lite"/>
    </source>
</evidence>
<organism evidence="2 3">
    <name type="scientific">Lentinula lateritia</name>
    <dbReference type="NCBI Taxonomy" id="40482"/>
    <lineage>
        <taxon>Eukaryota</taxon>
        <taxon>Fungi</taxon>
        <taxon>Dikarya</taxon>
        <taxon>Basidiomycota</taxon>
        <taxon>Agaricomycotina</taxon>
        <taxon>Agaricomycetes</taxon>
        <taxon>Agaricomycetidae</taxon>
        <taxon>Agaricales</taxon>
        <taxon>Marasmiineae</taxon>
        <taxon>Omphalotaceae</taxon>
        <taxon>Lentinula</taxon>
    </lineage>
</organism>
<comment type="caution">
    <text evidence="2">The sequence shown here is derived from an EMBL/GenBank/DDBJ whole genome shotgun (WGS) entry which is preliminary data.</text>
</comment>
<dbReference type="Proteomes" id="UP001150238">
    <property type="component" value="Unassembled WGS sequence"/>
</dbReference>
<reference evidence="2" key="2">
    <citation type="journal article" date="2023" name="Proc. Natl. Acad. Sci. U.S.A.">
        <title>A global phylogenomic analysis of the shiitake genus Lentinula.</title>
        <authorList>
            <person name="Sierra-Patev S."/>
            <person name="Min B."/>
            <person name="Naranjo-Ortiz M."/>
            <person name="Looney B."/>
            <person name="Konkel Z."/>
            <person name="Slot J.C."/>
            <person name="Sakamoto Y."/>
            <person name="Steenwyk J.L."/>
            <person name="Rokas A."/>
            <person name="Carro J."/>
            <person name="Camarero S."/>
            <person name="Ferreira P."/>
            <person name="Molpeceres G."/>
            <person name="Ruiz-Duenas F.J."/>
            <person name="Serrano A."/>
            <person name="Henrissat B."/>
            <person name="Drula E."/>
            <person name="Hughes K.W."/>
            <person name="Mata J.L."/>
            <person name="Ishikawa N.K."/>
            <person name="Vargas-Isla R."/>
            <person name="Ushijima S."/>
            <person name="Smith C.A."/>
            <person name="Donoghue J."/>
            <person name="Ahrendt S."/>
            <person name="Andreopoulos W."/>
            <person name="He G."/>
            <person name="LaButti K."/>
            <person name="Lipzen A."/>
            <person name="Ng V."/>
            <person name="Riley R."/>
            <person name="Sandor L."/>
            <person name="Barry K."/>
            <person name="Martinez A.T."/>
            <person name="Xiao Y."/>
            <person name="Gibbons J.G."/>
            <person name="Terashima K."/>
            <person name="Grigoriev I.V."/>
            <person name="Hibbett D."/>
        </authorList>
    </citation>
    <scope>NUCLEOTIDE SEQUENCE</scope>
    <source>
        <strain evidence="2">Sp2 HRB7682 ss15</strain>
    </source>
</reference>
<feature type="region of interest" description="Disordered" evidence="1">
    <location>
        <begin position="143"/>
        <end position="165"/>
    </location>
</feature>
<evidence type="ECO:0000313" key="2">
    <source>
        <dbReference type="EMBL" id="KAJ4476080.1"/>
    </source>
</evidence>
<name>A0A9W9DMI5_9AGAR</name>
<gene>
    <name evidence="2" type="ORF">C8J55DRAFT_490332</name>
</gene>
<proteinExistence type="predicted"/>
<accession>A0A9W9DMI5</accession>
<sequence length="258" mass="28824">MPIDKTREDGDGYVRLFAGRHMDFIVGASWLKNCARKKRDHRMLLVKNSNTRQIGVRNHRQGEIQNLGTKRGLPLELNRNSGWVKRMFASIFAPETVAGYRIVQNSDAEFPGDETDDEDDLPYLDLSEVYKVQASSSYPSVDTGKIDMPLTSPNPKPTTRPHGIPRRALSSVFAGPPKSSFLKDIKFRKKPSSSTTANAVAQYADLWKLLRIPLHVVCVLPVSFGANLFLRTNLDPVMVLLIVIGSVLAKKLFSTRTS</sequence>